<organism evidence="1 2">
    <name type="scientific">Bdellovibrio bacteriovorus str. Tiberius</name>
    <dbReference type="NCBI Taxonomy" id="1069642"/>
    <lineage>
        <taxon>Bacteria</taxon>
        <taxon>Pseudomonadati</taxon>
        <taxon>Bdellovibrionota</taxon>
        <taxon>Bdellovibrionia</taxon>
        <taxon>Bdellovibrionales</taxon>
        <taxon>Pseudobdellovibrionaceae</taxon>
        <taxon>Bdellovibrio</taxon>
    </lineage>
</organism>
<dbReference type="EMBL" id="CP002930">
    <property type="protein sequence ID" value="AFY01825.1"/>
    <property type="molecule type" value="Genomic_DNA"/>
</dbReference>
<dbReference type="HOGENOM" id="CLU_1183155_0_0_7"/>
<evidence type="ECO:0000313" key="1">
    <source>
        <dbReference type="EMBL" id="AFY01825.1"/>
    </source>
</evidence>
<dbReference type="PATRIC" id="fig|1069642.3.peg.2117"/>
<dbReference type="Proteomes" id="UP000010074">
    <property type="component" value="Chromosome"/>
</dbReference>
<reference evidence="1 2" key="1">
    <citation type="journal article" date="2012" name="BMC Genomics">
        <title>Genome analysis of a simultaneously predatory and prey-independent, novel Bdellovibrio bacteriovorus from the River Tiber, supports in silico predictions of both ancient and recent lateral gene transfer from diverse bacteria.</title>
        <authorList>
            <person name="Hobley L."/>
            <person name="Lerner T.R."/>
            <person name="Williams L.E."/>
            <person name="Lambert C."/>
            <person name="Till R."/>
            <person name="Milner D.S."/>
            <person name="Basford S.M."/>
            <person name="Capeness M.J."/>
            <person name="Fenton A.K."/>
            <person name="Atterbury R.J."/>
            <person name="Harris M.A."/>
            <person name="Sockett R.E."/>
        </authorList>
    </citation>
    <scope>NUCLEOTIDE SEQUENCE [LARGE SCALE GENOMIC DNA]</scope>
    <source>
        <strain evidence="1 2">Tiberius</strain>
    </source>
</reference>
<sequence length="234" mass="27039">MKNQHVLIVTHATEFFDTTRSAAAGIDQIVKEFKALGRPVIYLISDQSTEGYRQWYTQDRSPDFEIFSDGGEHNIPLAASEVTIAGGFFGSTDTLPGCHALSMRDAIRMHFELSQAPLTIHVPIQATYFYDEWKDQRDYLLKNHRPQIHSDAKYPFATMYFLREGNDGAGDDGNEQYFAHFFHPSRTENPNYRFGTFDDVSRKTHQFHFYVNDRLFESITESSKQPVHIKLETR</sequence>
<dbReference type="KEGG" id="bbat:Bdt_2140"/>
<protein>
    <submittedName>
        <fullName evidence="1">Uncharacterized protein</fullName>
    </submittedName>
</protein>
<dbReference type="AlphaFoldDB" id="K7YYQ0"/>
<accession>K7YYQ0</accession>
<name>K7YYQ0_BDEBC</name>
<gene>
    <name evidence="1" type="ORF">Bdt_2140</name>
</gene>
<evidence type="ECO:0000313" key="2">
    <source>
        <dbReference type="Proteomes" id="UP000010074"/>
    </source>
</evidence>
<proteinExistence type="predicted"/>